<keyword evidence="6" id="KW-0614">Plasmid</keyword>
<dbReference type="GO" id="GO:0009307">
    <property type="term" value="P:DNA restriction-modification system"/>
    <property type="evidence" value="ECO:0007669"/>
    <property type="project" value="InterPro"/>
</dbReference>
<organism evidence="6 7">
    <name type="scientific">Sphingobium baderi</name>
    <dbReference type="NCBI Taxonomy" id="1332080"/>
    <lineage>
        <taxon>Bacteria</taxon>
        <taxon>Pseudomonadati</taxon>
        <taxon>Pseudomonadota</taxon>
        <taxon>Alphaproteobacteria</taxon>
        <taxon>Sphingomonadales</taxon>
        <taxon>Sphingomonadaceae</taxon>
        <taxon>Sphingobium</taxon>
    </lineage>
</organism>
<name>A0A0S3F6D0_9SPHN</name>
<evidence type="ECO:0000256" key="5">
    <source>
        <dbReference type="ARBA" id="ARBA00047942"/>
    </source>
</evidence>
<evidence type="ECO:0000313" key="6">
    <source>
        <dbReference type="EMBL" id="ALR23193.1"/>
    </source>
</evidence>
<dbReference type="InterPro" id="IPR002052">
    <property type="entry name" value="DNA_methylase_N6_adenine_CS"/>
</dbReference>
<dbReference type="AlphaFoldDB" id="A0A0S3F6D0"/>
<protein>
    <recommendedName>
        <fullName evidence="1">site-specific DNA-methyltransferase (adenine-specific)</fullName>
        <ecNumber evidence="1">2.1.1.72</ecNumber>
    </recommendedName>
</protein>
<dbReference type="InterPro" id="IPR012327">
    <property type="entry name" value="MeTrfase_D12"/>
</dbReference>
<dbReference type="GO" id="GO:0003676">
    <property type="term" value="F:nucleic acid binding"/>
    <property type="evidence" value="ECO:0007669"/>
    <property type="project" value="InterPro"/>
</dbReference>
<dbReference type="EC" id="2.1.1.72" evidence="1"/>
<proteinExistence type="predicted"/>
<dbReference type="SUPFAM" id="SSF53335">
    <property type="entry name" value="S-adenosyl-L-methionine-dependent methyltransferases"/>
    <property type="match status" value="1"/>
</dbReference>
<evidence type="ECO:0000256" key="1">
    <source>
        <dbReference type="ARBA" id="ARBA00011900"/>
    </source>
</evidence>
<sequence length="344" mass="38049">MSRVISSYDNCDRFVDAFCGTGAVSEVAGLLGRDVWANDTMVSATIMTAARLLSHDQVSFSRLDGYDGAINRLNQTPARTGYFHRTYSPASALHAGTARRYFTEENAARIDAMRSLISDWREGGDISPDEEKLLLADLIAGVNRCANIAGTYGCFLSKWQSAALRPIVLQPRLLKDFATELDTTTHDVADLVTAENDLVYLDPPYTKRQYASYYHIIETLVLGDEPRVEGVSGLRPWQHKASAFCYKRRALDALVSLVENIGSRHVILSYSAEGHVDLLELEEMLSRSGKIVTTPIEEVGRYRPNRSASANGDTVTEYILTYARRGARKSSPMPRNVILEGATA</sequence>
<evidence type="ECO:0000313" key="7">
    <source>
        <dbReference type="Proteomes" id="UP000056968"/>
    </source>
</evidence>
<dbReference type="GO" id="GO:0009007">
    <property type="term" value="F:site-specific DNA-methyltransferase (adenine-specific) activity"/>
    <property type="evidence" value="ECO:0007669"/>
    <property type="project" value="UniProtKB-EC"/>
</dbReference>
<reference evidence="6 7" key="1">
    <citation type="submission" date="2015-11" db="EMBL/GenBank/DDBJ databases">
        <title>A Two-component Flavoprotein Monooxygenase System MeaXY Responsible for para-Hydroxylation of 2-Methyl-6-ethylaniline and 2,6-Diethylaniline in Sphingobium baderi DE-13.</title>
        <authorList>
            <person name="Cheng M."/>
            <person name="Meng Q."/>
            <person name="Yang Y."/>
            <person name="Chu C."/>
            <person name="Yan X."/>
            <person name="He J."/>
            <person name="Li S."/>
        </authorList>
    </citation>
    <scope>NUCLEOTIDE SEQUENCE [LARGE SCALE GENOMIC DNA]</scope>
    <source>
        <strain evidence="6 7">DE-13</strain>
        <plasmid evidence="7">Plasmid pDE3</plasmid>
    </source>
</reference>
<dbReference type="REBASE" id="134092">
    <property type="entry name" value="M.Sba13ORF22110P"/>
</dbReference>
<dbReference type="KEGG" id="sbd:ATN00_22110"/>
<dbReference type="Pfam" id="PF02086">
    <property type="entry name" value="MethyltransfD12"/>
    <property type="match status" value="1"/>
</dbReference>
<gene>
    <name evidence="6" type="ORF">ATN00_22110</name>
</gene>
<evidence type="ECO:0000256" key="3">
    <source>
        <dbReference type="ARBA" id="ARBA00022679"/>
    </source>
</evidence>
<dbReference type="PROSITE" id="PS00092">
    <property type="entry name" value="N6_MTASE"/>
    <property type="match status" value="1"/>
</dbReference>
<dbReference type="GO" id="GO:0032259">
    <property type="term" value="P:methylation"/>
    <property type="evidence" value="ECO:0007669"/>
    <property type="project" value="UniProtKB-KW"/>
</dbReference>
<keyword evidence="7" id="KW-1185">Reference proteome</keyword>
<keyword evidence="4" id="KW-0949">S-adenosyl-L-methionine</keyword>
<dbReference type="EMBL" id="CP013267">
    <property type="protein sequence ID" value="ALR23193.1"/>
    <property type="molecule type" value="Genomic_DNA"/>
</dbReference>
<keyword evidence="3" id="KW-0808">Transferase</keyword>
<evidence type="ECO:0000256" key="2">
    <source>
        <dbReference type="ARBA" id="ARBA00022603"/>
    </source>
</evidence>
<dbReference type="InterPro" id="IPR029063">
    <property type="entry name" value="SAM-dependent_MTases_sf"/>
</dbReference>
<evidence type="ECO:0000256" key="4">
    <source>
        <dbReference type="ARBA" id="ARBA00022691"/>
    </source>
</evidence>
<dbReference type="PRINTS" id="PR00505">
    <property type="entry name" value="D12N6MTFRASE"/>
</dbReference>
<comment type="catalytic activity">
    <reaction evidence="5">
        <text>a 2'-deoxyadenosine in DNA + S-adenosyl-L-methionine = an N(6)-methyl-2'-deoxyadenosine in DNA + S-adenosyl-L-homocysteine + H(+)</text>
        <dbReference type="Rhea" id="RHEA:15197"/>
        <dbReference type="Rhea" id="RHEA-COMP:12418"/>
        <dbReference type="Rhea" id="RHEA-COMP:12419"/>
        <dbReference type="ChEBI" id="CHEBI:15378"/>
        <dbReference type="ChEBI" id="CHEBI:57856"/>
        <dbReference type="ChEBI" id="CHEBI:59789"/>
        <dbReference type="ChEBI" id="CHEBI:90615"/>
        <dbReference type="ChEBI" id="CHEBI:90616"/>
        <dbReference type="EC" id="2.1.1.72"/>
    </reaction>
</comment>
<dbReference type="Proteomes" id="UP000056968">
    <property type="component" value="Plasmid pDE3"/>
</dbReference>
<accession>A0A0S3F6D0</accession>
<keyword evidence="2" id="KW-0489">Methyltransferase</keyword>
<geneLocation type="plasmid" evidence="6 7">
    <name>pDE3</name>
</geneLocation>